<evidence type="ECO:0000256" key="7">
    <source>
        <dbReference type="ARBA" id="ARBA00022857"/>
    </source>
</evidence>
<dbReference type="PANTHER" id="PTHR43765:SF2">
    <property type="entry name" value="2-DEHYDROPANTOATE 2-REDUCTASE"/>
    <property type="match status" value="1"/>
</dbReference>
<dbReference type="GO" id="GO:0015940">
    <property type="term" value="P:pantothenate biosynthetic process"/>
    <property type="evidence" value="ECO:0007669"/>
    <property type="project" value="UniProtKB-UniPathway"/>
</dbReference>
<dbReference type="InterPro" id="IPR036291">
    <property type="entry name" value="NAD(P)-bd_dom_sf"/>
</dbReference>
<dbReference type="RefSeq" id="WP_151619294.1">
    <property type="nucleotide sequence ID" value="NZ_WBXO01000003.1"/>
</dbReference>
<dbReference type="Gene3D" id="1.10.1040.10">
    <property type="entry name" value="N-(1-d-carboxylethyl)-l-norvaline Dehydrogenase, domain 2"/>
    <property type="match status" value="1"/>
</dbReference>
<reference evidence="14 15" key="1">
    <citation type="submission" date="2019-10" db="EMBL/GenBank/DDBJ databases">
        <title>Whole-genome sequence of the extremophile Heliorestis acidaminivorans DSM 24790.</title>
        <authorList>
            <person name="Kyndt J.A."/>
            <person name="Meyer T.E."/>
        </authorList>
    </citation>
    <scope>NUCLEOTIDE SEQUENCE [LARGE SCALE GENOMIC DNA]</scope>
    <source>
        <strain evidence="14 15">DSM 24790</strain>
    </source>
</reference>
<dbReference type="GO" id="GO:0008677">
    <property type="term" value="F:2-dehydropantoate 2-reductase activity"/>
    <property type="evidence" value="ECO:0007669"/>
    <property type="project" value="UniProtKB-EC"/>
</dbReference>
<dbReference type="InterPro" id="IPR008927">
    <property type="entry name" value="6-PGluconate_DH-like_C_sf"/>
</dbReference>
<dbReference type="OrthoDB" id="9793586at2"/>
<dbReference type="InterPro" id="IPR050838">
    <property type="entry name" value="Ketopantoate_reductase"/>
</dbReference>
<dbReference type="SUPFAM" id="SSF48179">
    <property type="entry name" value="6-phosphogluconate dehydrogenase C-terminal domain-like"/>
    <property type="match status" value="1"/>
</dbReference>
<evidence type="ECO:0000256" key="5">
    <source>
        <dbReference type="ARBA" id="ARBA00019465"/>
    </source>
</evidence>
<gene>
    <name evidence="14" type="ORF">F9B85_05345</name>
</gene>
<comment type="function">
    <text evidence="1 11">Catalyzes the NADPH-dependent reduction of ketopantoate into pantoic acid.</text>
</comment>
<dbReference type="Gene3D" id="3.40.50.720">
    <property type="entry name" value="NAD(P)-binding Rossmann-like Domain"/>
    <property type="match status" value="1"/>
</dbReference>
<keyword evidence="15" id="KW-1185">Reference proteome</keyword>
<dbReference type="Pfam" id="PF02558">
    <property type="entry name" value="ApbA"/>
    <property type="match status" value="1"/>
</dbReference>
<dbReference type="EMBL" id="WBXO01000003">
    <property type="protein sequence ID" value="KAB2953338.1"/>
    <property type="molecule type" value="Genomic_DNA"/>
</dbReference>
<feature type="domain" description="Ketopantoate reductase C-terminal" evidence="13">
    <location>
        <begin position="180"/>
        <end position="308"/>
    </location>
</feature>
<comment type="similarity">
    <text evidence="3 11">Belongs to the ketopantoate reductase family.</text>
</comment>
<dbReference type="AlphaFoldDB" id="A0A6I0F1Z4"/>
<evidence type="ECO:0000256" key="11">
    <source>
        <dbReference type="RuleBase" id="RU362068"/>
    </source>
</evidence>
<evidence type="ECO:0000256" key="10">
    <source>
        <dbReference type="ARBA" id="ARBA00048793"/>
    </source>
</evidence>
<comment type="caution">
    <text evidence="14">The sequence shown here is derived from an EMBL/GenBank/DDBJ whole genome shotgun (WGS) entry which is preliminary data.</text>
</comment>
<dbReference type="InterPro" id="IPR003710">
    <property type="entry name" value="ApbA"/>
</dbReference>
<evidence type="ECO:0000313" key="14">
    <source>
        <dbReference type="EMBL" id="KAB2953338.1"/>
    </source>
</evidence>
<dbReference type="GO" id="GO:0005737">
    <property type="term" value="C:cytoplasm"/>
    <property type="evidence" value="ECO:0007669"/>
    <property type="project" value="TreeGrafter"/>
</dbReference>
<evidence type="ECO:0000256" key="8">
    <source>
        <dbReference type="ARBA" id="ARBA00023002"/>
    </source>
</evidence>
<dbReference type="InterPro" id="IPR013332">
    <property type="entry name" value="KPR_N"/>
</dbReference>
<protein>
    <recommendedName>
        <fullName evidence="5 11">2-dehydropantoate 2-reductase</fullName>
        <ecNumber evidence="4 11">1.1.1.169</ecNumber>
    </recommendedName>
    <alternativeName>
        <fullName evidence="9 11">Ketopantoate reductase</fullName>
    </alternativeName>
</protein>
<evidence type="ECO:0000259" key="12">
    <source>
        <dbReference type="Pfam" id="PF02558"/>
    </source>
</evidence>
<dbReference type="UniPathway" id="UPA00028">
    <property type="reaction ID" value="UER00004"/>
</dbReference>
<organism evidence="14 15">
    <name type="scientific">Heliorestis acidaminivorans</name>
    <dbReference type="NCBI Taxonomy" id="553427"/>
    <lineage>
        <taxon>Bacteria</taxon>
        <taxon>Bacillati</taxon>
        <taxon>Bacillota</taxon>
        <taxon>Clostridia</taxon>
        <taxon>Eubacteriales</taxon>
        <taxon>Heliobacteriaceae</taxon>
        <taxon>Heliorestis</taxon>
    </lineage>
</organism>
<evidence type="ECO:0000256" key="9">
    <source>
        <dbReference type="ARBA" id="ARBA00032024"/>
    </source>
</evidence>
<keyword evidence="8 11" id="KW-0560">Oxidoreductase</keyword>
<evidence type="ECO:0000256" key="1">
    <source>
        <dbReference type="ARBA" id="ARBA00002919"/>
    </source>
</evidence>
<keyword evidence="6 11" id="KW-0566">Pantothenate biosynthesis</keyword>
<dbReference type="InterPro" id="IPR013328">
    <property type="entry name" value="6PGD_dom2"/>
</dbReference>
<dbReference type="PANTHER" id="PTHR43765">
    <property type="entry name" value="2-DEHYDROPANTOATE 2-REDUCTASE-RELATED"/>
    <property type="match status" value="1"/>
</dbReference>
<evidence type="ECO:0000256" key="4">
    <source>
        <dbReference type="ARBA" id="ARBA00013014"/>
    </source>
</evidence>
<sequence length="320" mass="35451">MNVLIYGLGALGTVYATFLQNKGHNVTAFVRPKALPTLQTEGLKVTGIWGDHKTKKCTFITELSELQDSPDLVIVTVKSFDTEETARQIEPLLSKKSYVLLAQNGFGNYEQAVKYIPRDQLILARVIFGAETLALGQSKVTVIADDVIIGSPTEQVPLHILEEIAKTFCEANIPTGSSRDVMKYIWSKIIYNSALNSLGAILEVNYGTLAELDHSRQIMNHIIAEIFSLLDAMGQKTLWPDQEAYLKAFYDQLVPITASHHPSMLQDIQRGRRTEIDALNGAVVALGKKYAVATPVNEVIAKLVKAKETKLMKKPNMRKP</sequence>
<dbReference type="EC" id="1.1.1.169" evidence="4 11"/>
<evidence type="ECO:0000256" key="2">
    <source>
        <dbReference type="ARBA" id="ARBA00004994"/>
    </source>
</evidence>
<proteinExistence type="inferred from homology"/>
<evidence type="ECO:0000259" key="13">
    <source>
        <dbReference type="Pfam" id="PF08546"/>
    </source>
</evidence>
<evidence type="ECO:0000313" key="15">
    <source>
        <dbReference type="Proteomes" id="UP000468766"/>
    </source>
</evidence>
<dbReference type="GO" id="GO:0050661">
    <property type="term" value="F:NADP binding"/>
    <property type="evidence" value="ECO:0007669"/>
    <property type="project" value="TreeGrafter"/>
</dbReference>
<dbReference type="InterPro" id="IPR013752">
    <property type="entry name" value="KPA_reductase"/>
</dbReference>
<feature type="domain" description="Ketopantoate reductase N-terminal" evidence="12">
    <location>
        <begin position="3"/>
        <end position="150"/>
    </location>
</feature>
<evidence type="ECO:0000256" key="6">
    <source>
        <dbReference type="ARBA" id="ARBA00022655"/>
    </source>
</evidence>
<dbReference type="Proteomes" id="UP000468766">
    <property type="component" value="Unassembled WGS sequence"/>
</dbReference>
<accession>A0A6I0F1Z4</accession>
<dbReference type="Pfam" id="PF08546">
    <property type="entry name" value="ApbA_C"/>
    <property type="match status" value="1"/>
</dbReference>
<keyword evidence="7 11" id="KW-0521">NADP</keyword>
<dbReference type="NCBIfam" id="TIGR00745">
    <property type="entry name" value="apbA_panE"/>
    <property type="match status" value="1"/>
</dbReference>
<evidence type="ECO:0000256" key="3">
    <source>
        <dbReference type="ARBA" id="ARBA00007870"/>
    </source>
</evidence>
<dbReference type="SUPFAM" id="SSF51735">
    <property type="entry name" value="NAD(P)-binding Rossmann-fold domains"/>
    <property type="match status" value="1"/>
</dbReference>
<comment type="pathway">
    <text evidence="2 11">Cofactor biosynthesis; (R)-pantothenate biosynthesis; (R)-pantoate from 3-methyl-2-oxobutanoate: step 2/2.</text>
</comment>
<comment type="catalytic activity">
    <reaction evidence="10 11">
        <text>(R)-pantoate + NADP(+) = 2-dehydropantoate + NADPH + H(+)</text>
        <dbReference type="Rhea" id="RHEA:16233"/>
        <dbReference type="ChEBI" id="CHEBI:11561"/>
        <dbReference type="ChEBI" id="CHEBI:15378"/>
        <dbReference type="ChEBI" id="CHEBI:15980"/>
        <dbReference type="ChEBI" id="CHEBI:57783"/>
        <dbReference type="ChEBI" id="CHEBI:58349"/>
        <dbReference type="EC" id="1.1.1.169"/>
    </reaction>
</comment>
<name>A0A6I0F1Z4_9FIRM</name>